<organism evidence="1 3">
    <name type="scientific">Bacillus subtilis</name>
    <dbReference type="NCBI Taxonomy" id="1423"/>
    <lineage>
        <taxon>Bacteria</taxon>
        <taxon>Bacillati</taxon>
        <taxon>Bacillota</taxon>
        <taxon>Bacilli</taxon>
        <taxon>Bacillales</taxon>
        <taxon>Bacillaceae</taxon>
        <taxon>Bacillus</taxon>
    </lineage>
</organism>
<dbReference type="AlphaFoldDB" id="A0A0C3JQE6"/>
<dbReference type="Proteomes" id="UP000032247">
    <property type="component" value="Unassembled WGS sequence"/>
</dbReference>
<proteinExistence type="predicted"/>
<evidence type="ECO:0000313" key="2">
    <source>
        <dbReference type="EMBL" id="WHM20171.1"/>
    </source>
</evidence>
<reference evidence="2" key="2">
    <citation type="submission" date="2023-05" db="EMBL/GenBank/DDBJ databases">
        <title>Complete genome sequence of Bacillus subtilis SRCM117797 isolated from Soybean paste.</title>
        <authorList>
            <person name="Abraha H.B."/>
            <person name="Kim K.-P."/>
            <person name="Ryu M.-S."/>
            <person name="Jeong D.-Y."/>
        </authorList>
    </citation>
    <scope>NUCLEOTIDE SEQUENCE</scope>
    <source>
        <strain evidence="2">SRCM117797</strain>
    </source>
</reference>
<sequence>MPVIITETEKNKQSEQTLIIGLTKHLEATNAIIQTVPNVGHCLFFVEKGGRLYG</sequence>
<reference evidence="1 3" key="1">
    <citation type="submission" date="2014-12" db="EMBL/GenBank/DDBJ databases">
        <title>Comparative genome analysis of Bacillus coagulans HM-08, Clostridium butyricum HM-68, Bacillus subtilis HM-66 and Bacillus licheniformis BL-09.</title>
        <authorList>
            <person name="Zhang H."/>
        </authorList>
    </citation>
    <scope>NUCLEOTIDE SEQUENCE [LARGE SCALE GENOMIC DNA]</scope>
    <source>
        <strain evidence="1 3">HM-66</strain>
    </source>
</reference>
<evidence type="ECO:0000313" key="3">
    <source>
        <dbReference type="Proteomes" id="UP000032247"/>
    </source>
</evidence>
<evidence type="ECO:0000313" key="1">
    <source>
        <dbReference type="EMBL" id="KIU10816.1"/>
    </source>
</evidence>
<dbReference type="EMBL" id="CP125292">
    <property type="protein sequence ID" value="WHM20171.1"/>
    <property type="molecule type" value="Genomic_DNA"/>
</dbReference>
<dbReference type="EMBL" id="JXBC01000004">
    <property type="protein sequence ID" value="KIU10816.1"/>
    <property type="molecule type" value="Genomic_DNA"/>
</dbReference>
<protein>
    <submittedName>
        <fullName evidence="1">Uncharacterized protein</fullName>
    </submittedName>
</protein>
<dbReference type="RefSeq" id="WP_014475863.1">
    <property type="nucleotide sequence ID" value="NZ_BAABSX010000002.1"/>
</dbReference>
<gene>
    <name evidence="2" type="ORF">QL281_15085</name>
    <name evidence="1" type="ORF">SC09_Contig25orf00662</name>
</gene>
<dbReference type="Proteomes" id="UP001229422">
    <property type="component" value="Chromosome"/>
</dbReference>
<name>A0A0C3JQE6_BACIU</name>
<accession>A0A0C3JQE6</accession>
<dbReference type="PATRIC" id="fig|1423.173.peg.2927"/>